<feature type="region of interest" description="Disordered" evidence="1">
    <location>
        <begin position="205"/>
        <end position="350"/>
    </location>
</feature>
<dbReference type="EMBL" id="FN649740">
    <property type="protein sequence ID" value="CBJ26653.1"/>
    <property type="molecule type" value="Genomic_DNA"/>
</dbReference>
<evidence type="ECO:0000313" key="3">
    <source>
        <dbReference type="Proteomes" id="UP000002630"/>
    </source>
</evidence>
<evidence type="ECO:0000313" key="2">
    <source>
        <dbReference type="EMBL" id="CBJ26653.1"/>
    </source>
</evidence>
<dbReference type="OrthoDB" id="10478617at2759"/>
<sequence>MRRERRTSSADTAYDYDLDEEYDQEPGRGGWDYDPGLSAGIGARRRDVQVDKVRAKTKSASMRRPLEDDQQSMEAEQEQEFAGRAVEFEPVGSKKAKALIEDLGYTEAEVACIDPDMADLAIERAIRRPASGMPRDWVAVGMPPPPPPLPSSTAPAPSSSQTFFGGGATAAAEDVVRTSRGSGDRGGVVDDGSLDLDAILGDGYDYNGVGGRRRKGTRRNGSRNTAGGWRDEERRRGHNYYYDDDEEAPHLGRGGMYDREEDLFPRGRDEGRGRGRREMDGGVGGPRGQSKRPRRKERTEISPAERYERQIFGELGGEDGKGAGNRRALWDEDDEEDEGKLWTGVGPDGPWPTMEEFTKLLREETEVRLSLVGPWAAEVVALENRFRLQAYEKWLEVLDKGIGETLEEAGVFDAAFTDDDDYDDDGNTDGRSRTARRRSGTNNLYDDYTSYGYGQDADVRGAGRSGYDVQGQRDERGFDYDDRYAL</sequence>
<gene>
    <name evidence="2" type="ORF">Esi_0040_0053</name>
</gene>
<feature type="compositionally biased region" description="Basic and acidic residues" evidence="1">
    <location>
        <begin position="471"/>
        <end position="486"/>
    </location>
</feature>
<evidence type="ECO:0000256" key="1">
    <source>
        <dbReference type="SAM" id="MobiDB-lite"/>
    </source>
</evidence>
<keyword evidence="3" id="KW-1185">Reference proteome</keyword>
<accession>D7G0C6</accession>
<feature type="region of interest" description="Disordered" evidence="1">
    <location>
        <begin position="134"/>
        <end position="165"/>
    </location>
</feature>
<feature type="compositionally biased region" description="Acidic residues" evidence="1">
    <location>
        <begin position="416"/>
        <end position="427"/>
    </location>
</feature>
<dbReference type="Proteomes" id="UP000002630">
    <property type="component" value="Linkage Group LG15"/>
</dbReference>
<dbReference type="EMBL" id="FN648597">
    <property type="protein sequence ID" value="CBJ26653.1"/>
    <property type="molecule type" value="Genomic_DNA"/>
</dbReference>
<name>D7G0C6_ECTSI</name>
<reference evidence="2 3" key="1">
    <citation type="journal article" date="2010" name="Nature">
        <title>The Ectocarpus genome and the independent evolution of multicellularity in brown algae.</title>
        <authorList>
            <person name="Cock J.M."/>
            <person name="Sterck L."/>
            <person name="Rouze P."/>
            <person name="Scornet D."/>
            <person name="Allen A.E."/>
            <person name="Amoutzias G."/>
            <person name="Anthouard V."/>
            <person name="Artiguenave F."/>
            <person name="Aury J.M."/>
            <person name="Badger J.H."/>
            <person name="Beszteri B."/>
            <person name="Billiau K."/>
            <person name="Bonnet E."/>
            <person name="Bothwell J.H."/>
            <person name="Bowler C."/>
            <person name="Boyen C."/>
            <person name="Brownlee C."/>
            <person name="Carrano C.J."/>
            <person name="Charrier B."/>
            <person name="Cho G.Y."/>
            <person name="Coelho S.M."/>
            <person name="Collen J."/>
            <person name="Corre E."/>
            <person name="Da Silva C."/>
            <person name="Delage L."/>
            <person name="Delaroque N."/>
            <person name="Dittami S.M."/>
            <person name="Doulbeau S."/>
            <person name="Elias M."/>
            <person name="Farnham G."/>
            <person name="Gachon C.M."/>
            <person name="Gschloessl B."/>
            <person name="Heesch S."/>
            <person name="Jabbari K."/>
            <person name="Jubin C."/>
            <person name="Kawai H."/>
            <person name="Kimura K."/>
            <person name="Kloareg B."/>
            <person name="Kupper F.C."/>
            <person name="Lang D."/>
            <person name="Le Bail A."/>
            <person name="Leblanc C."/>
            <person name="Lerouge P."/>
            <person name="Lohr M."/>
            <person name="Lopez P.J."/>
            <person name="Martens C."/>
            <person name="Maumus F."/>
            <person name="Michel G."/>
            <person name="Miranda-Saavedra D."/>
            <person name="Morales J."/>
            <person name="Moreau H."/>
            <person name="Motomura T."/>
            <person name="Nagasato C."/>
            <person name="Napoli C.A."/>
            <person name="Nelson D.R."/>
            <person name="Nyvall-Collen P."/>
            <person name="Peters A.F."/>
            <person name="Pommier C."/>
            <person name="Potin P."/>
            <person name="Poulain J."/>
            <person name="Quesneville H."/>
            <person name="Read B."/>
            <person name="Rensing S.A."/>
            <person name="Ritter A."/>
            <person name="Rousvoal S."/>
            <person name="Samanta M."/>
            <person name="Samson G."/>
            <person name="Schroeder D.C."/>
            <person name="Segurens B."/>
            <person name="Strittmatter M."/>
            <person name="Tonon T."/>
            <person name="Tregear J.W."/>
            <person name="Valentin K."/>
            <person name="von Dassow P."/>
            <person name="Yamagishi T."/>
            <person name="Van de Peer Y."/>
            <person name="Wincker P."/>
        </authorList>
    </citation>
    <scope>NUCLEOTIDE SEQUENCE [LARGE SCALE GENOMIC DNA]</scope>
    <source>
        <strain evidence="3">Ec32 / CCAP1310/4</strain>
    </source>
</reference>
<feature type="compositionally biased region" description="Low complexity" evidence="1">
    <location>
        <begin position="151"/>
        <end position="163"/>
    </location>
</feature>
<feature type="compositionally biased region" description="Basic and acidic residues" evidence="1">
    <location>
        <begin position="44"/>
        <end position="54"/>
    </location>
</feature>
<organism evidence="2 3">
    <name type="scientific">Ectocarpus siliculosus</name>
    <name type="common">Brown alga</name>
    <name type="synonym">Conferva siliculosa</name>
    <dbReference type="NCBI Taxonomy" id="2880"/>
    <lineage>
        <taxon>Eukaryota</taxon>
        <taxon>Sar</taxon>
        <taxon>Stramenopiles</taxon>
        <taxon>Ochrophyta</taxon>
        <taxon>PX clade</taxon>
        <taxon>Phaeophyceae</taxon>
        <taxon>Ectocarpales</taxon>
        <taxon>Ectocarpaceae</taxon>
        <taxon>Ectocarpus</taxon>
    </lineage>
</organism>
<dbReference type="InParanoid" id="D7G0C6"/>
<dbReference type="AlphaFoldDB" id="D7G0C6"/>
<dbReference type="eggNOG" id="ENOG502SH0U">
    <property type="taxonomic scope" value="Eukaryota"/>
</dbReference>
<protein>
    <submittedName>
        <fullName evidence="2">Uncharacterized protein</fullName>
    </submittedName>
</protein>
<feature type="compositionally biased region" description="Acidic residues" evidence="1">
    <location>
        <begin position="14"/>
        <end position="24"/>
    </location>
</feature>
<feature type="region of interest" description="Disordered" evidence="1">
    <location>
        <begin position="1"/>
        <end position="86"/>
    </location>
</feature>
<proteinExistence type="predicted"/>
<feature type="compositionally biased region" description="Basic and acidic residues" evidence="1">
    <location>
        <begin position="256"/>
        <end position="280"/>
    </location>
</feature>
<feature type="compositionally biased region" description="Basic and acidic residues" evidence="1">
    <location>
        <begin position="297"/>
        <end position="311"/>
    </location>
</feature>
<feature type="region of interest" description="Disordered" evidence="1">
    <location>
        <begin position="416"/>
        <end position="486"/>
    </location>
</feature>
<feature type="compositionally biased region" description="Basic residues" evidence="1">
    <location>
        <begin position="211"/>
        <end position="221"/>
    </location>
</feature>
<feature type="compositionally biased region" description="Acidic residues" evidence="1">
    <location>
        <begin position="68"/>
        <end position="79"/>
    </location>
</feature>